<dbReference type="AlphaFoldDB" id="A0AA49JHR6"/>
<keyword evidence="1" id="KW-0732">Signal</keyword>
<dbReference type="Pfam" id="PF14534">
    <property type="entry name" value="DUF4440"/>
    <property type="match status" value="1"/>
</dbReference>
<feature type="domain" description="DUF4440" evidence="2">
    <location>
        <begin position="29"/>
        <end position="134"/>
    </location>
</feature>
<gene>
    <name evidence="3" type="ORF">K4G66_08415</name>
</gene>
<reference evidence="3" key="1">
    <citation type="journal article" date="2023" name="Comput. Struct. Biotechnol. J.">
        <title>Discovery of a novel marine Bacteroidetes with a rich repertoire of carbohydrate-active enzymes.</title>
        <authorList>
            <person name="Chen B."/>
            <person name="Liu G."/>
            <person name="Chen Q."/>
            <person name="Wang H."/>
            <person name="Liu L."/>
            <person name="Tang K."/>
        </authorList>
    </citation>
    <scope>NUCLEOTIDE SEQUENCE</scope>
    <source>
        <strain evidence="3">TK19036</strain>
    </source>
</reference>
<evidence type="ECO:0000313" key="3">
    <source>
        <dbReference type="EMBL" id="WKN38725.1"/>
    </source>
</evidence>
<dbReference type="InterPro" id="IPR027843">
    <property type="entry name" value="DUF4440"/>
</dbReference>
<feature type="signal peptide" evidence="1">
    <location>
        <begin position="1"/>
        <end position="20"/>
    </location>
</feature>
<reference evidence="3" key="2">
    <citation type="journal article" date="2024" name="Antonie Van Leeuwenhoek">
        <title>Roseihalotalea indica gen. nov., sp. nov., a halophilic Bacteroidetes from mesopelagic Southwest Indian Ocean with higher carbohydrate metabolic potential.</title>
        <authorList>
            <person name="Chen B."/>
            <person name="Zhang M."/>
            <person name="Lin D."/>
            <person name="Ye J."/>
            <person name="Tang K."/>
        </authorList>
    </citation>
    <scope>NUCLEOTIDE SEQUENCE</scope>
    <source>
        <strain evidence="3">TK19036</strain>
    </source>
</reference>
<proteinExistence type="predicted"/>
<dbReference type="EMBL" id="CP120682">
    <property type="protein sequence ID" value="WKN38725.1"/>
    <property type="molecule type" value="Genomic_DNA"/>
</dbReference>
<sequence>MKKVFSVLLVSLFISAAVQAQSKEEKAVADAVETLRVAMVDADEATLNKITAEELTYGHSSGNLEDKAKFVGALASGKSDFKTMDLTNQTVTVVGKTALVRHELTGSVVDNGNAADVHLGVLLVWQKQGSQWKLLARQAYKL</sequence>
<name>A0AA49JHR6_9BACT</name>
<accession>A0AA49JHR6</accession>
<dbReference type="InterPro" id="IPR032710">
    <property type="entry name" value="NTF2-like_dom_sf"/>
</dbReference>
<protein>
    <submittedName>
        <fullName evidence="3">Nuclear transport factor 2 family protein</fullName>
    </submittedName>
</protein>
<organism evidence="3">
    <name type="scientific">Roseihalotalea indica</name>
    <dbReference type="NCBI Taxonomy" id="2867963"/>
    <lineage>
        <taxon>Bacteria</taxon>
        <taxon>Pseudomonadati</taxon>
        <taxon>Bacteroidota</taxon>
        <taxon>Cytophagia</taxon>
        <taxon>Cytophagales</taxon>
        <taxon>Catalimonadaceae</taxon>
        <taxon>Roseihalotalea</taxon>
    </lineage>
</organism>
<dbReference type="Gene3D" id="3.10.450.50">
    <property type="match status" value="1"/>
</dbReference>
<evidence type="ECO:0000259" key="2">
    <source>
        <dbReference type="Pfam" id="PF14534"/>
    </source>
</evidence>
<dbReference type="SUPFAM" id="SSF54427">
    <property type="entry name" value="NTF2-like"/>
    <property type="match status" value="1"/>
</dbReference>
<feature type="chain" id="PRO_5041344298" evidence="1">
    <location>
        <begin position="21"/>
        <end position="142"/>
    </location>
</feature>
<evidence type="ECO:0000256" key="1">
    <source>
        <dbReference type="SAM" id="SignalP"/>
    </source>
</evidence>